<dbReference type="InterPro" id="IPR003594">
    <property type="entry name" value="HATPase_dom"/>
</dbReference>
<dbReference type="PANTHER" id="PTHR45528:SF8">
    <property type="entry name" value="HISTIDINE KINASE"/>
    <property type="match status" value="1"/>
</dbReference>
<evidence type="ECO:0000256" key="8">
    <source>
        <dbReference type="ARBA" id="ARBA00022692"/>
    </source>
</evidence>
<keyword evidence="6" id="KW-0597">Phosphoprotein</keyword>
<dbReference type="PROSITE" id="PS50885">
    <property type="entry name" value="HAMP"/>
    <property type="match status" value="1"/>
</dbReference>
<protein>
    <recommendedName>
        <fullName evidence="4">histidine kinase</fullName>
        <ecNumber evidence="4">2.7.13.3</ecNumber>
    </recommendedName>
</protein>
<dbReference type="SUPFAM" id="SSF47384">
    <property type="entry name" value="Homodimeric domain of signal transducing histidine kinase"/>
    <property type="match status" value="1"/>
</dbReference>
<keyword evidence="13" id="KW-0902">Two-component regulatory system</keyword>
<evidence type="ECO:0000313" key="20">
    <source>
        <dbReference type="Proteomes" id="UP000006053"/>
    </source>
</evidence>
<comment type="catalytic activity">
    <reaction evidence="1">
        <text>ATP + protein L-histidine = ADP + protein N-phospho-L-histidine.</text>
        <dbReference type="EC" id="2.7.13.3"/>
    </reaction>
</comment>
<evidence type="ECO:0000256" key="4">
    <source>
        <dbReference type="ARBA" id="ARBA00012438"/>
    </source>
</evidence>
<dbReference type="PANTHER" id="PTHR45528">
    <property type="entry name" value="SENSOR HISTIDINE KINASE CPXA"/>
    <property type="match status" value="1"/>
</dbReference>
<feature type="transmembrane region" description="Helical" evidence="16">
    <location>
        <begin position="41"/>
        <end position="59"/>
    </location>
</feature>
<gene>
    <name evidence="19" type="ordered locus">Desde_1916</name>
</gene>
<organism evidence="19 20">
    <name type="scientific">Desulfitobacterium dehalogenans (strain ATCC 51507 / DSM 9161 / JW/IU-DC1)</name>
    <dbReference type="NCBI Taxonomy" id="756499"/>
    <lineage>
        <taxon>Bacteria</taxon>
        <taxon>Bacillati</taxon>
        <taxon>Bacillota</taxon>
        <taxon>Clostridia</taxon>
        <taxon>Eubacteriales</taxon>
        <taxon>Desulfitobacteriaceae</taxon>
        <taxon>Desulfitobacterium</taxon>
    </lineage>
</organism>
<evidence type="ECO:0000256" key="16">
    <source>
        <dbReference type="SAM" id="Phobius"/>
    </source>
</evidence>
<dbReference type="Pfam" id="PF02518">
    <property type="entry name" value="HATPase_c"/>
    <property type="match status" value="1"/>
</dbReference>
<dbReference type="KEGG" id="ddh:Desde_1916"/>
<keyword evidence="15" id="KW-0175">Coiled coil</keyword>
<dbReference type="GO" id="GO:0000155">
    <property type="term" value="F:phosphorelay sensor kinase activity"/>
    <property type="evidence" value="ECO:0007669"/>
    <property type="project" value="InterPro"/>
</dbReference>
<dbReference type="PRINTS" id="PR00344">
    <property type="entry name" value="BCTRLSENSOR"/>
</dbReference>
<dbReference type="Gene3D" id="6.10.340.10">
    <property type="match status" value="1"/>
</dbReference>
<reference evidence="19 20" key="2">
    <citation type="journal article" date="2015" name="J. Bacteriol.">
        <title>Genomic, proteomic, and biochemical analysis of the organohalide respiratory pathway in Desulfitobacterium dehalogenans.</title>
        <authorList>
            <person name="Kruse T."/>
            <person name="van de Pas B.A."/>
            <person name="Atteia A."/>
            <person name="Krab K."/>
            <person name="Hagen W.R."/>
            <person name="Goodwin L."/>
            <person name="Chain P."/>
            <person name="Boeren S."/>
            <person name="Maphosa F."/>
            <person name="Schraa G."/>
            <person name="de Vos W.M."/>
            <person name="van der Oost J."/>
            <person name="Smidt H."/>
            <person name="Stams A.J."/>
        </authorList>
    </citation>
    <scope>NUCLEOTIDE SEQUENCE [LARGE SCALE GENOMIC DNA]</scope>
    <source>
        <strain evidence="20">ATCC 51507 / DSM 9161 / JW/IU-DC1</strain>
    </source>
</reference>
<evidence type="ECO:0000256" key="15">
    <source>
        <dbReference type="SAM" id="Coils"/>
    </source>
</evidence>
<dbReference type="GO" id="GO:0005524">
    <property type="term" value="F:ATP binding"/>
    <property type="evidence" value="ECO:0007669"/>
    <property type="project" value="UniProtKB-KW"/>
</dbReference>
<dbReference type="SMART" id="SM00387">
    <property type="entry name" value="HATPase_c"/>
    <property type="match status" value="1"/>
</dbReference>
<dbReference type="EC" id="2.7.13.3" evidence="4"/>
<dbReference type="SUPFAM" id="SSF158472">
    <property type="entry name" value="HAMP domain-like"/>
    <property type="match status" value="1"/>
</dbReference>
<dbReference type="CDD" id="cd06225">
    <property type="entry name" value="HAMP"/>
    <property type="match status" value="1"/>
</dbReference>
<dbReference type="Gene3D" id="1.10.287.130">
    <property type="match status" value="1"/>
</dbReference>
<name>I4A8M1_DESDJ</name>
<dbReference type="SUPFAM" id="SSF55874">
    <property type="entry name" value="ATPase domain of HSP90 chaperone/DNA topoisomerase II/histidine kinase"/>
    <property type="match status" value="1"/>
</dbReference>
<comment type="subcellular location">
    <subcellularLocation>
        <location evidence="3">Cell membrane</location>
    </subcellularLocation>
    <subcellularLocation>
        <location evidence="2">Membrane</location>
        <topology evidence="2">Multi-pass membrane protein</topology>
    </subcellularLocation>
</comment>
<dbReference type="InterPro" id="IPR003660">
    <property type="entry name" value="HAMP_dom"/>
</dbReference>
<dbReference type="PROSITE" id="PS50109">
    <property type="entry name" value="HIS_KIN"/>
    <property type="match status" value="1"/>
</dbReference>
<keyword evidence="5" id="KW-1003">Cell membrane</keyword>
<evidence type="ECO:0000256" key="5">
    <source>
        <dbReference type="ARBA" id="ARBA00022475"/>
    </source>
</evidence>
<dbReference type="RefSeq" id="WP_014793794.1">
    <property type="nucleotide sequence ID" value="NC_018017.1"/>
</dbReference>
<dbReference type="EMBL" id="CP003348">
    <property type="protein sequence ID" value="AFM00306.1"/>
    <property type="molecule type" value="Genomic_DNA"/>
</dbReference>
<evidence type="ECO:0000256" key="14">
    <source>
        <dbReference type="ARBA" id="ARBA00023136"/>
    </source>
</evidence>
<dbReference type="STRING" id="756499.Desde_1916"/>
<dbReference type="InterPro" id="IPR003661">
    <property type="entry name" value="HisK_dim/P_dom"/>
</dbReference>
<evidence type="ECO:0000256" key="11">
    <source>
        <dbReference type="ARBA" id="ARBA00022840"/>
    </source>
</evidence>
<dbReference type="HOGENOM" id="CLU_000445_89_3_9"/>
<keyword evidence="20" id="KW-1185">Reference proteome</keyword>
<accession>I4A8M1</accession>
<dbReference type="FunFam" id="1.10.287.130:FF:000008">
    <property type="entry name" value="Two-component sensor histidine kinase"/>
    <property type="match status" value="1"/>
</dbReference>
<dbReference type="FunFam" id="3.30.565.10:FF:000006">
    <property type="entry name" value="Sensor histidine kinase WalK"/>
    <property type="match status" value="1"/>
</dbReference>
<proteinExistence type="predicted"/>
<dbReference type="SMART" id="SM00304">
    <property type="entry name" value="HAMP"/>
    <property type="match status" value="1"/>
</dbReference>
<dbReference type="Pfam" id="PF00512">
    <property type="entry name" value="HisKA"/>
    <property type="match status" value="1"/>
</dbReference>
<evidence type="ECO:0000259" key="18">
    <source>
        <dbReference type="PROSITE" id="PS50885"/>
    </source>
</evidence>
<dbReference type="GO" id="GO:0005886">
    <property type="term" value="C:plasma membrane"/>
    <property type="evidence" value="ECO:0007669"/>
    <property type="project" value="UniProtKB-SubCell"/>
</dbReference>
<keyword evidence="12 16" id="KW-1133">Transmembrane helix</keyword>
<keyword evidence="7" id="KW-0808">Transferase</keyword>
<feature type="transmembrane region" description="Helical" evidence="16">
    <location>
        <begin position="12"/>
        <end position="35"/>
    </location>
</feature>
<evidence type="ECO:0000256" key="9">
    <source>
        <dbReference type="ARBA" id="ARBA00022741"/>
    </source>
</evidence>
<dbReference type="InterPro" id="IPR005467">
    <property type="entry name" value="His_kinase_dom"/>
</dbReference>
<evidence type="ECO:0000256" key="6">
    <source>
        <dbReference type="ARBA" id="ARBA00022553"/>
    </source>
</evidence>
<keyword evidence="9" id="KW-0547">Nucleotide-binding</keyword>
<feature type="domain" description="HAMP" evidence="18">
    <location>
        <begin position="66"/>
        <end position="112"/>
    </location>
</feature>
<dbReference type="Proteomes" id="UP000006053">
    <property type="component" value="Chromosome"/>
</dbReference>
<dbReference type="Pfam" id="PF00672">
    <property type="entry name" value="HAMP"/>
    <property type="match status" value="1"/>
</dbReference>
<dbReference type="Gene3D" id="3.30.565.10">
    <property type="entry name" value="Histidine kinase-like ATPase, C-terminal domain"/>
    <property type="match status" value="1"/>
</dbReference>
<sequence precursor="true">MKKNVITSKISLKLLLTIGVCFTISVLSSYIFDFIGISDSFAIFLFVLGVFVLSFLVIINRKVIYIKYIAERVKKISNEDLASTIEIRGNDELAELSESINSMSRELRARREREKEIETAKDELISNVSHDLRTPLTSIIGYIDLLRRKEYENEEQFNEYITTIYHKSQDLQSLINELFEYTKLTTPGTKLNKVNVEIGGLLEQLVGEYVPIFNREGLEINRDIPSEDVNINADVEKLVRVFDNILENAKKYSSKPSEINVKLHCVNNRAIVSISNKTEKIISENPDKLFEKFYRIDQSRKDNEGSGLGLAIAKRIVELHEGKIWAEYLEGTITFNVELEVMDSLKPRKRF</sequence>
<feature type="domain" description="Histidine kinase" evidence="17">
    <location>
        <begin position="127"/>
        <end position="343"/>
    </location>
</feature>
<keyword evidence="14 16" id="KW-0472">Membrane</keyword>
<evidence type="ECO:0000256" key="7">
    <source>
        <dbReference type="ARBA" id="ARBA00022679"/>
    </source>
</evidence>
<evidence type="ECO:0000313" key="19">
    <source>
        <dbReference type="EMBL" id="AFM00306.1"/>
    </source>
</evidence>
<dbReference type="InterPro" id="IPR036890">
    <property type="entry name" value="HATPase_C_sf"/>
</dbReference>
<evidence type="ECO:0000256" key="1">
    <source>
        <dbReference type="ARBA" id="ARBA00000085"/>
    </source>
</evidence>
<dbReference type="AlphaFoldDB" id="I4A8M1"/>
<reference evidence="20" key="1">
    <citation type="submission" date="2012-06" db="EMBL/GenBank/DDBJ databases">
        <title>Complete sequence of Desulfitobacterium dehalogenans ATCC 51507.</title>
        <authorList>
            <person name="Lucas S."/>
            <person name="Han J."/>
            <person name="Lapidus A."/>
            <person name="Cheng J.-F."/>
            <person name="Goodwin L."/>
            <person name="Pitluck S."/>
            <person name="Peters L."/>
            <person name="Ovchinnikova G."/>
            <person name="Teshima H."/>
            <person name="Detter J.C."/>
            <person name="Han C."/>
            <person name="Tapia R."/>
            <person name="Land M."/>
            <person name="Hauser L."/>
            <person name="Kyrpides N."/>
            <person name="Ivanova N."/>
            <person name="Pagani I."/>
            <person name="Kruse T."/>
            <person name="de Vos W.M."/>
            <person name="Smidt H."/>
            <person name="Woyke T."/>
        </authorList>
    </citation>
    <scope>NUCLEOTIDE SEQUENCE [LARGE SCALE GENOMIC DNA]</scope>
    <source>
        <strain evidence="20">ATCC 51507 / DSM 9161 / JW/IU-DC1</strain>
    </source>
</reference>
<dbReference type="SMART" id="SM00388">
    <property type="entry name" value="HisKA"/>
    <property type="match status" value="1"/>
</dbReference>
<dbReference type="CDD" id="cd00082">
    <property type="entry name" value="HisKA"/>
    <property type="match status" value="1"/>
</dbReference>
<keyword evidence="8 16" id="KW-0812">Transmembrane</keyword>
<keyword evidence="11" id="KW-0067">ATP-binding</keyword>
<feature type="coiled-coil region" evidence="15">
    <location>
        <begin position="93"/>
        <end position="123"/>
    </location>
</feature>
<keyword evidence="10 19" id="KW-0418">Kinase</keyword>
<evidence type="ECO:0000256" key="13">
    <source>
        <dbReference type="ARBA" id="ARBA00023012"/>
    </source>
</evidence>
<dbReference type="InterPro" id="IPR050398">
    <property type="entry name" value="HssS/ArlS-like"/>
</dbReference>
<evidence type="ECO:0000259" key="17">
    <source>
        <dbReference type="PROSITE" id="PS50109"/>
    </source>
</evidence>
<dbReference type="InterPro" id="IPR036097">
    <property type="entry name" value="HisK_dim/P_sf"/>
</dbReference>
<dbReference type="InterPro" id="IPR004358">
    <property type="entry name" value="Sig_transdc_His_kin-like_C"/>
</dbReference>
<evidence type="ECO:0000256" key="12">
    <source>
        <dbReference type="ARBA" id="ARBA00022989"/>
    </source>
</evidence>
<dbReference type="OrthoDB" id="2359336at2"/>
<dbReference type="eggNOG" id="COG2205">
    <property type="taxonomic scope" value="Bacteria"/>
</dbReference>
<evidence type="ECO:0000256" key="10">
    <source>
        <dbReference type="ARBA" id="ARBA00022777"/>
    </source>
</evidence>
<evidence type="ECO:0000256" key="2">
    <source>
        <dbReference type="ARBA" id="ARBA00004141"/>
    </source>
</evidence>
<evidence type="ECO:0000256" key="3">
    <source>
        <dbReference type="ARBA" id="ARBA00004236"/>
    </source>
</evidence>